<keyword evidence="5" id="KW-1185">Reference proteome</keyword>
<feature type="signal peptide" evidence="3">
    <location>
        <begin position="1"/>
        <end position="20"/>
    </location>
</feature>
<keyword evidence="2" id="KW-1133">Transmembrane helix</keyword>
<evidence type="ECO:0000256" key="2">
    <source>
        <dbReference type="SAM" id="Phobius"/>
    </source>
</evidence>
<evidence type="ECO:0000313" key="4">
    <source>
        <dbReference type="EMBL" id="KAH9835043.1"/>
    </source>
</evidence>
<keyword evidence="2" id="KW-0472">Membrane</keyword>
<dbReference type="GeneID" id="71997264"/>
<dbReference type="Proteomes" id="UP000814176">
    <property type="component" value="Unassembled WGS sequence"/>
</dbReference>
<dbReference type="EMBL" id="JADCUA010000014">
    <property type="protein sequence ID" value="KAH9835043.1"/>
    <property type="molecule type" value="Genomic_DNA"/>
</dbReference>
<protein>
    <recommendedName>
        <fullName evidence="6">Proteophosphoglycan ppg4</fullName>
    </recommendedName>
</protein>
<feature type="compositionally biased region" description="Polar residues" evidence="1">
    <location>
        <begin position="140"/>
        <end position="179"/>
    </location>
</feature>
<sequence>MLLIPFAFFVLYTSFHPLCATHPFARADSISKSSFSAPLNTSSLSSSTYSGSSYVTAGTTPTSVSTPTSSGTQTPPGVVEDDGSSVFLAETSPLSPETAPAGPNPPGTQSTTPSGTNTASSGLSVTTTSNTNFPTTTATDSVSSDPSTIVTQTSGAQSSESVNPTTFTSGDASPPTSGGNPPATRSASSTASVSTSDSTSDTFEGPLPSTSFTETESPSSSSSFSIYSSFVASSTALTSKAAMSPILVSPVPSRSVTDGSASSATHTTSKKWIIAIAVLASVLALVMFVIGIWWLRRRRLGSVGLEHASSSDDGHTFRGSVVSNHELAHSPTIMCAGDRASYPALAKALADASYPADPDVTDSAQIAPTGHGGPATGQDCMPARLSRLSSNSDGATWDVNGSATAAVLTGNRFAAISPVPPARLAPSPTTLHWPAQSAQVEYASPNQYASAAVPVVQARGVSNNPFRQPDRKSTGGVLEYAYDGIQDASAARSAVPRRASTNPFRTANRPWIAHTVSPPPVPAAQLNMTPPYVSHDLLEPVRPWQPTSIPVNPGYTTGLSADVQQSHVPWVSDSESPTQADMWWPVMSPTSKSREGAMQHTPVGSVEPGPGAVFCHAI</sequence>
<evidence type="ECO:0000313" key="5">
    <source>
        <dbReference type="Proteomes" id="UP000814176"/>
    </source>
</evidence>
<feature type="compositionally biased region" description="Low complexity" evidence="1">
    <location>
        <begin position="209"/>
        <end position="221"/>
    </location>
</feature>
<organism evidence="4 5">
    <name type="scientific">Rhodofomes roseus</name>
    <dbReference type="NCBI Taxonomy" id="34475"/>
    <lineage>
        <taxon>Eukaryota</taxon>
        <taxon>Fungi</taxon>
        <taxon>Dikarya</taxon>
        <taxon>Basidiomycota</taxon>
        <taxon>Agaricomycotina</taxon>
        <taxon>Agaricomycetes</taxon>
        <taxon>Polyporales</taxon>
        <taxon>Rhodofomes</taxon>
    </lineage>
</organism>
<reference evidence="4 5" key="1">
    <citation type="journal article" date="2021" name="Environ. Microbiol.">
        <title>Gene family expansions and transcriptome signatures uncover fungal adaptations to wood decay.</title>
        <authorList>
            <person name="Hage H."/>
            <person name="Miyauchi S."/>
            <person name="Viragh M."/>
            <person name="Drula E."/>
            <person name="Min B."/>
            <person name="Chaduli D."/>
            <person name="Navarro D."/>
            <person name="Favel A."/>
            <person name="Norest M."/>
            <person name="Lesage-Meessen L."/>
            <person name="Balint B."/>
            <person name="Merenyi Z."/>
            <person name="de Eugenio L."/>
            <person name="Morin E."/>
            <person name="Martinez A.T."/>
            <person name="Baldrian P."/>
            <person name="Stursova M."/>
            <person name="Martinez M.J."/>
            <person name="Novotny C."/>
            <person name="Magnuson J.K."/>
            <person name="Spatafora J.W."/>
            <person name="Maurice S."/>
            <person name="Pangilinan J."/>
            <person name="Andreopoulos W."/>
            <person name="LaButti K."/>
            <person name="Hundley H."/>
            <person name="Na H."/>
            <person name="Kuo A."/>
            <person name="Barry K."/>
            <person name="Lipzen A."/>
            <person name="Henrissat B."/>
            <person name="Riley R."/>
            <person name="Ahrendt S."/>
            <person name="Nagy L.G."/>
            <person name="Grigoriev I.V."/>
            <person name="Martin F."/>
            <person name="Rosso M.N."/>
        </authorList>
    </citation>
    <scope>NUCLEOTIDE SEQUENCE [LARGE SCALE GENOMIC DNA]</scope>
    <source>
        <strain evidence="4 5">CIRM-BRFM 1785</strain>
    </source>
</reference>
<name>A0ABQ8KBV8_9APHY</name>
<feature type="compositionally biased region" description="Low complexity" evidence="1">
    <location>
        <begin position="126"/>
        <end position="139"/>
    </location>
</feature>
<evidence type="ECO:0000256" key="3">
    <source>
        <dbReference type="SAM" id="SignalP"/>
    </source>
</evidence>
<feature type="transmembrane region" description="Helical" evidence="2">
    <location>
        <begin position="272"/>
        <end position="295"/>
    </location>
</feature>
<feature type="compositionally biased region" description="Low complexity" evidence="1">
    <location>
        <begin position="50"/>
        <end position="78"/>
    </location>
</feature>
<dbReference type="RefSeq" id="XP_047777529.1">
    <property type="nucleotide sequence ID" value="XM_047916532.1"/>
</dbReference>
<accession>A0ABQ8KBV8</accession>
<evidence type="ECO:0008006" key="6">
    <source>
        <dbReference type="Google" id="ProtNLM"/>
    </source>
</evidence>
<keyword evidence="3" id="KW-0732">Signal</keyword>
<feature type="chain" id="PRO_5045907767" description="Proteophosphoglycan ppg4" evidence="3">
    <location>
        <begin position="21"/>
        <end position="618"/>
    </location>
</feature>
<feature type="compositionally biased region" description="Low complexity" evidence="1">
    <location>
        <begin position="183"/>
        <end position="202"/>
    </location>
</feature>
<proteinExistence type="predicted"/>
<comment type="caution">
    <text evidence="4">The sequence shown here is derived from an EMBL/GenBank/DDBJ whole genome shotgun (WGS) entry which is preliminary data.</text>
</comment>
<keyword evidence="2" id="KW-0812">Transmembrane</keyword>
<gene>
    <name evidence="4" type="ORF">C8Q71DRAFT_138670</name>
</gene>
<feature type="compositionally biased region" description="Low complexity" evidence="1">
    <location>
        <begin position="107"/>
        <end position="118"/>
    </location>
</feature>
<feature type="region of interest" description="Disordered" evidence="1">
    <location>
        <begin position="50"/>
        <end position="221"/>
    </location>
</feature>
<evidence type="ECO:0000256" key="1">
    <source>
        <dbReference type="SAM" id="MobiDB-lite"/>
    </source>
</evidence>